<dbReference type="SUPFAM" id="SSF56801">
    <property type="entry name" value="Acetyl-CoA synthetase-like"/>
    <property type="match status" value="1"/>
</dbReference>
<dbReference type="EMBL" id="SWMS01000007">
    <property type="protein sequence ID" value="TKG70858.1"/>
    <property type="molecule type" value="Genomic_DNA"/>
</dbReference>
<evidence type="ECO:0000313" key="2">
    <source>
        <dbReference type="Proteomes" id="UP000309992"/>
    </source>
</evidence>
<gene>
    <name evidence="1" type="ORF">FCN18_15150</name>
</gene>
<reference evidence="1 2" key="1">
    <citation type="journal article" date="2015" name="Antonie Van Leeuwenhoek">
        <title>Prauserella endophytica sp. nov., an endophytic actinobacterium isolated from Tamarix taklamakanensis.</title>
        <authorList>
            <person name="Liu J.M."/>
            <person name="Habden X."/>
            <person name="Guo L."/>
            <person name="Tuo L."/>
            <person name="Jiang Z.K."/>
            <person name="Liu S.W."/>
            <person name="Liu X.F."/>
            <person name="Chen L."/>
            <person name="Li R.F."/>
            <person name="Zhang Y.Q."/>
            <person name="Sun C.H."/>
        </authorList>
    </citation>
    <scope>NUCLEOTIDE SEQUENCE [LARGE SCALE GENOMIC DNA]</scope>
    <source>
        <strain evidence="1 2">CGMCC 4.7182</strain>
    </source>
</reference>
<proteinExistence type="predicted"/>
<dbReference type="Proteomes" id="UP000309992">
    <property type="component" value="Unassembled WGS sequence"/>
</dbReference>
<comment type="caution">
    <text evidence="1">The sequence shown here is derived from an EMBL/GenBank/DDBJ whole genome shotgun (WGS) entry which is preliminary data.</text>
</comment>
<dbReference type="Gene3D" id="3.40.50.12780">
    <property type="entry name" value="N-terminal domain of ligase-like"/>
    <property type="match status" value="1"/>
</dbReference>
<evidence type="ECO:0008006" key="3">
    <source>
        <dbReference type="Google" id="ProtNLM"/>
    </source>
</evidence>
<organism evidence="1 2">
    <name type="scientific">Prauserella endophytica</name>
    <dbReference type="NCBI Taxonomy" id="1592324"/>
    <lineage>
        <taxon>Bacteria</taxon>
        <taxon>Bacillati</taxon>
        <taxon>Actinomycetota</taxon>
        <taxon>Actinomycetes</taxon>
        <taxon>Pseudonocardiales</taxon>
        <taxon>Pseudonocardiaceae</taxon>
        <taxon>Prauserella</taxon>
        <taxon>Prauserella coralliicola group</taxon>
    </lineage>
</organism>
<name>A0ABY2S4T1_9PSEU</name>
<keyword evidence="2" id="KW-1185">Reference proteome</keyword>
<protein>
    <recommendedName>
        <fullName evidence="3">AMP-dependent synthetase/ligase domain-containing protein</fullName>
    </recommendedName>
</protein>
<sequence>MTGTLLTPSRYARESPDAPAIVLGGSGGEVVTFAQLHERSVRFAAAWAAQRSGLYYTAIDNHLRPGEAQYVLDDCGASAGGE</sequence>
<dbReference type="RefSeq" id="WP_137095404.1">
    <property type="nucleotide sequence ID" value="NZ_SWMS01000007.1"/>
</dbReference>
<accession>A0ABY2S4T1</accession>
<dbReference type="InterPro" id="IPR042099">
    <property type="entry name" value="ANL_N_sf"/>
</dbReference>
<evidence type="ECO:0000313" key="1">
    <source>
        <dbReference type="EMBL" id="TKG70858.1"/>
    </source>
</evidence>